<gene>
    <name evidence="1" type="ORF">SAMN04487935_3278</name>
</gene>
<accession>A0A1G9BNN5</accession>
<evidence type="ECO:0000313" key="1">
    <source>
        <dbReference type="EMBL" id="SDK40475.1"/>
    </source>
</evidence>
<reference evidence="1 2" key="1">
    <citation type="submission" date="2016-10" db="EMBL/GenBank/DDBJ databases">
        <authorList>
            <person name="de Groot N.N."/>
        </authorList>
    </citation>
    <scope>NUCLEOTIDE SEQUENCE [LARGE SCALE GENOMIC DNA]</scope>
    <source>
        <strain evidence="1 2">CGMCC 1.10076</strain>
    </source>
</reference>
<name>A0A1G9BNN5_9FLAO</name>
<proteinExistence type="predicted"/>
<keyword evidence="2" id="KW-1185">Reference proteome</keyword>
<dbReference type="AlphaFoldDB" id="A0A1G9BNN5"/>
<organism evidence="1 2">
    <name type="scientific">Flavobacterium noncentrifugens</name>
    <dbReference type="NCBI Taxonomy" id="1128970"/>
    <lineage>
        <taxon>Bacteria</taxon>
        <taxon>Pseudomonadati</taxon>
        <taxon>Bacteroidota</taxon>
        <taxon>Flavobacteriia</taxon>
        <taxon>Flavobacteriales</taxon>
        <taxon>Flavobacteriaceae</taxon>
        <taxon>Flavobacterium</taxon>
    </lineage>
</organism>
<dbReference type="EMBL" id="FNEZ01000006">
    <property type="protein sequence ID" value="SDK40475.1"/>
    <property type="molecule type" value="Genomic_DNA"/>
</dbReference>
<protein>
    <submittedName>
        <fullName evidence="1">Uncharacterized protein</fullName>
    </submittedName>
</protein>
<evidence type="ECO:0000313" key="2">
    <source>
        <dbReference type="Proteomes" id="UP000199580"/>
    </source>
</evidence>
<dbReference type="Proteomes" id="UP000199580">
    <property type="component" value="Unassembled WGS sequence"/>
</dbReference>
<sequence>MVLYQEQSVNDCSCFGYCVYLRVTCHIRGKPHKTTTTMKISEWIKSDLELYNTIMEIESTTKSQDRQAEMAFNKICELYSLPKYPEDLDNYLESLGDKQDGEIRSVYEEYALIKFLNPNANKRTLVLSAIYNVKNFFAVDIKDVISKMESQFGSVKFIGIEGEMVNTDVIPVKNVEKGLLAGCFVVYTVLDTAGNRR</sequence>